<evidence type="ECO:0000256" key="7">
    <source>
        <dbReference type="ARBA" id="ARBA00023244"/>
    </source>
</evidence>
<dbReference type="Pfam" id="PF00202">
    <property type="entry name" value="Aminotran_3"/>
    <property type="match status" value="1"/>
</dbReference>
<comment type="pathway">
    <text evidence="3">Porphyrin-containing compound metabolism; protoporphyrin-IX biosynthesis; 5-aminolevulinate from L-glutamyl-tRNA(Glu): step 2/2.</text>
</comment>
<dbReference type="CDD" id="cd00610">
    <property type="entry name" value="OAT_like"/>
    <property type="match status" value="1"/>
</dbReference>
<comment type="cofactor">
    <cofactor evidence="2 8">
        <name>pyridoxal 5'-phosphate</name>
        <dbReference type="ChEBI" id="CHEBI:597326"/>
    </cofactor>
</comment>
<comment type="catalytic activity">
    <reaction evidence="1 8">
        <text>(S)-4-amino-5-oxopentanoate = 5-aminolevulinate</text>
        <dbReference type="Rhea" id="RHEA:14265"/>
        <dbReference type="ChEBI" id="CHEBI:57501"/>
        <dbReference type="ChEBI" id="CHEBI:356416"/>
        <dbReference type="EC" id="5.4.3.8"/>
    </reaction>
</comment>
<evidence type="ECO:0000256" key="8">
    <source>
        <dbReference type="HAMAP-Rule" id="MF_00375"/>
    </source>
</evidence>
<dbReference type="PROSITE" id="PS00600">
    <property type="entry name" value="AA_TRANSFER_CLASS_3"/>
    <property type="match status" value="1"/>
</dbReference>
<dbReference type="InterPro" id="IPR015422">
    <property type="entry name" value="PyrdxlP-dep_Trfase_small"/>
</dbReference>
<dbReference type="RefSeq" id="WP_188038346.1">
    <property type="nucleotide sequence ID" value="NZ_JACVHF010000001.1"/>
</dbReference>
<dbReference type="PANTHER" id="PTHR43713">
    <property type="entry name" value="GLUTAMATE-1-SEMIALDEHYDE 2,1-AMINOMUTASE"/>
    <property type="match status" value="1"/>
</dbReference>
<name>A0ABR7SX97_HELCL</name>
<organism evidence="9 10">
    <name type="scientific">Heliobacterium chlorum</name>
    <dbReference type="NCBI Taxonomy" id="2698"/>
    <lineage>
        <taxon>Bacteria</taxon>
        <taxon>Bacillati</taxon>
        <taxon>Bacillota</taxon>
        <taxon>Clostridia</taxon>
        <taxon>Eubacteriales</taxon>
        <taxon>Heliobacteriaceae</taxon>
        <taxon>Heliobacterium</taxon>
    </lineage>
</organism>
<feature type="modified residue" description="N6-(pyridoxal phosphate)lysine" evidence="8">
    <location>
        <position position="269"/>
    </location>
</feature>
<evidence type="ECO:0000256" key="2">
    <source>
        <dbReference type="ARBA" id="ARBA00001933"/>
    </source>
</evidence>
<dbReference type="NCBIfam" id="TIGR00713">
    <property type="entry name" value="hemL"/>
    <property type="match status" value="1"/>
</dbReference>
<dbReference type="Gene3D" id="3.90.1150.10">
    <property type="entry name" value="Aspartate Aminotransferase, domain 1"/>
    <property type="match status" value="1"/>
</dbReference>
<comment type="similarity">
    <text evidence="4 8">Belongs to the class-III pyridoxal-phosphate-dependent aminotransferase family. HemL subfamily.</text>
</comment>
<dbReference type="InterPro" id="IPR015424">
    <property type="entry name" value="PyrdxlP-dep_Trfase"/>
</dbReference>
<evidence type="ECO:0000256" key="5">
    <source>
        <dbReference type="ARBA" id="ARBA00022898"/>
    </source>
</evidence>
<dbReference type="InterPro" id="IPR015421">
    <property type="entry name" value="PyrdxlP-dep_Trfase_major"/>
</dbReference>
<dbReference type="EC" id="5.4.3.8" evidence="8"/>
<evidence type="ECO:0000256" key="6">
    <source>
        <dbReference type="ARBA" id="ARBA00023235"/>
    </source>
</evidence>
<comment type="subunit">
    <text evidence="8">Homodimer.</text>
</comment>
<dbReference type="PANTHER" id="PTHR43713:SF3">
    <property type="entry name" value="GLUTAMATE-1-SEMIALDEHYDE 2,1-AMINOMUTASE 1, CHLOROPLASTIC-RELATED"/>
    <property type="match status" value="1"/>
</dbReference>
<dbReference type="GO" id="GO:0042286">
    <property type="term" value="F:glutamate-1-semialdehyde 2,1-aminomutase activity"/>
    <property type="evidence" value="ECO:0007669"/>
    <property type="project" value="UniProtKB-EC"/>
</dbReference>
<protein>
    <recommendedName>
        <fullName evidence="8">Glutamate-1-semialdehyde 2,1-aminomutase</fullName>
        <shortName evidence="8">GSA</shortName>
        <ecNumber evidence="8">5.4.3.8</ecNumber>
    </recommendedName>
    <alternativeName>
        <fullName evidence="8">Glutamate-1-semialdehyde aminotransferase</fullName>
        <shortName evidence="8">GSA-AT</shortName>
    </alternativeName>
</protein>
<keyword evidence="8" id="KW-0963">Cytoplasm</keyword>
<dbReference type="HAMAP" id="MF_00375">
    <property type="entry name" value="HemL_aminotrans_3"/>
    <property type="match status" value="1"/>
</dbReference>
<sequence length="435" mass="46119">MTKGYQRSEELFAEAVKVIPGGVNSPVRAFKSVGRNPVFIERGEGAYLYDVDGNRYVDYVGSWGPLILGHVHPEVSEAIKASIDKGTSYGAPTELETRLAKLVLEAFPHFDMVRMVNSGTEATMSALRLARGYTGRSKIVKFEGCYHGHADSLLIKAGSGALTLGVPTSPGVPGNIASNTITAPYNDLETLREVFKQAGDDIAAIIIEGVPGNMGVVPPKPGYLEGVRELTREYGALMIVDEVMSGFRVAFGGAQGLYGIEPDITCLGKIIGGGLPVGAYAGKAEIMEKVSPAGPIYQAGTLSGNPLAMTAGIATLEILKRPGTYEYLEEKASYLADGLAKAAQKAGVSLSTNRVGSMLTGFFTDKVVDDFASACTSDTEAFATYFRAMLDRGVYLACSQFEAAFVSLAHTKEDLDFTIAAAEEAFQVVAGSKQK</sequence>
<dbReference type="NCBIfam" id="NF000818">
    <property type="entry name" value="PRK00062.1"/>
    <property type="match status" value="1"/>
</dbReference>
<dbReference type="InterPro" id="IPR005814">
    <property type="entry name" value="Aminotrans_3"/>
</dbReference>
<dbReference type="InterPro" id="IPR004639">
    <property type="entry name" value="4pyrrol_synth_GluAld_NH2Trfase"/>
</dbReference>
<accession>A0ABR7SX97</accession>
<evidence type="ECO:0000313" key="10">
    <source>
        <dbReference type="Proteomes" id="UP000617402"/>
    </source>
</evidence>
<proteinExistence type="inferred from homology"/>
<evidence type="ECO:0000256" key="4">
    <source>
        <dbReference type="ARBA" id="ARBA00008981"/>
    </source>
</evidence>
<comment type="subcellular location">
    <subcellularLocation>
        <location evidence="8">Cytoplasm</location>
    </subcellularLocation>
</comment>
<keyword evidence="5 8" id="KW-0663">Pyridoxal phosphate</keyword>
<evidence type="ECO:0000256" key="3">
    <source>
        <dbReference type="ARBA" id="ARBA00004819"/>
    </source>
</evidence>
<dbReference type="Proteomes" id="UP000617402">
    <property type="component" value="Unassembled WGS sequence"/>
</dbReference>
<evidence type="ECO:0000313" key="9">
    <source>
        <dbReference type="EMBL" id="MBC9783178.1"/>
    </source>
</evidence>
<gene>
    <name evidence="8 9" type="primary">hemL</name>
    <name evidence="9" type="ORF">H1S01_01480</name>
</gene>
<dbReference type="SUPFAM" id="SSF53383">
    <property type="entry name" value="PLP-dependent transferases"/>
    <property type="match status" value="1"/>
</dbReference>
<comment type="caution">
    <text evidence="9">The sequence shown here is derived from an EMBL/GenBank/DDBJ whole genome shotgun (WGS) entry which is preliminary data.</text>
</comment>
<dbReference type="InterPro" id="IPR049704">
    <property type="entry name" value="Aminotrans_3_PPA_site"/>
</dbReference>
<dbReference type="EMBL" id="JACVHF010000001">
    <property type="protein sequence ID" value="MBC9783178.1"/>
    <property type="molecule type" value="Genomic_DNA"/>
</dbReference>
<reference evidence="9 10" key="1">
    <citation type="submission" date="2020-07" db="EMBL/GenBank/DDBJ databases">
        <title>Draft whole-genome sequence of Heliobacterium chlorum DSM 3682, type strain.</title>
        <authorList>
            <person name="Kyndt J.A."/>
            <person name="Meyer T.E."/>
            <person name="Imhoff J.F."/>
        </authorList>
    </citation>
    <scope>NUCLEOTIDE SEQUENCE [LARGE SCALE GENOMIC DNA]</scope>
    <source>
        <strain evidence="9 10">DSM 3682</strain>
    </source>
</reference>
<dbReference type="Gene3D" id="3.40.640.10">
    <property type="entry name" value="Type I PLP-dependent aspartate aminotransferase-like (Major domain)"/>
    <property type="match status" value="1"/>
</dbReference>
<keyword evidence="10" id="KW-1185">Reference proteome</keyword>
<keyword evidence="6 8" id="KW-0413">Isomerase</keyword>
<evidence type="ECO:0000256" key="1">
    <source>
        <dbReference type="ARBA" id="ARBA00001579"/>
    </source>
</evidence>
<keyword evidence="7 8" id="KW-0627">Porphyrin biosynthesis</keyword>